<accession>A0A5N6YLZ4</accession>
<evidence type="ECO:0000313" key="5">
    <source>
        <dbReference type="EMBL" id="KAE8346417.1"/>
    </source>
</evidence>
<evidence type="ECO:0000256" key="1">
    <source>
        <dbReference type="ARBA" id="ARBA00022737"/>
    </source>
</evidence>
<feature type="compositionally biased region" description="Basic residues" evidence="4">
    <location>
        <begin position="133"/>
        <end position="149"/>
    </location>
</feature>
<dbReference type="OrthoDB" id="366390at2759"/>
<dbReference type="PROSITE" id="PS50088">
    <property type="entry name" value="ANK_REPEAT"/>
    <property type="match status" value="1"/>
</dbReference>
<organism evidence="5">
    <name type="scientific">Aspergillus arachidicola</name>
    <dbReference type="NCBI Taxonomy" id="656916"/>
    <lineage>
        <taxon>Eukaryota</taxon>
        <taxon>Fungi</taxon>
        <taxon>Dikarya</taxon>
        <taxon>Ascomycota</taxon>
        <taxon>Pezizomycotina</taxon>
        <taxon>Eurotiomycetes</taxon>
        <taxon>Eurotiomycetidae</taxon>
        <taxon>Eurotiales</taxon>
        <taxon>Aspergillaceae</taxon>
        <taxon>Aspergillus</taxon>
        <taxon>Aspergillus subgen. Circumdati</taxon>
    </lineage>
</organism>
<dbReference type="SUPFAM" id="SSF48403">
    <property type="entry name" value="Ankyrin repeat"/>
    <property type="match status" value="1"/>
</dbReference>
<dbReference type="InterPro" id="IPR036770">
    <property type="entry name" value="Ankyrin_rpt-contain_sf"/>
</dbReference>
<name>A0A5N6YLZ4_9EURO</name>
<evidence type="ECO:0000256" key="2">
    <source>
        <dbReference type="ARBA" id="ARBA00023043"/>
    </source>
</evidence>
<keyword evidence="1" id="KW-0677">Repeat</keyword>
<dbReference type="PANTHER" id="PTHR24198">
    <property type="entry name" value="ANKYRIN REPEAT AND PROTEIN KINASE DOMAIN-CONTAINING PROTEIN"/>
    <property type="match status" value="1"/>
</dbReference>
<dbReference type="Proteomes" id="UP000325558">
    <property type="component" value="Unassembled WGS sequence"/>
</dbReference>
<gene>
    <name evidence="5" type="ORF">BDV24DRAFT_158652</name>
</gene>
<feature type="region of interest" description="Disordered" evidence="4">
    <location>
        <begin position="133"/>
        <end position="177"/>
    </location>
</feature>
<dbReference type="PROSITE" id="PS50297">
    <property type="entry name" value="ANK_REP_REGION"/>
    <property type="match status" value="1"/>
</dbReference>
<dbReference type="InterPro" id="IPR002110">
    <property type="entry name" value="Ankyrin_rpt"/>
</dbReference>
<dbReference type="Pfam" id="PF12796">
    <property type="entry name" value="Ank_2"/>
    <property type="match status" value="1"/>
</dbReference>
<sequence length="500" mass="54987">MASSIGLSIGDFKTVFDMLLKARDAYKSSPQAFKGLLSEYKSLYAMVQCVHMAGDEHVLDAKVKKKLEPLIRDCNRTARHLRRFLGQYPSLTGRPNAREKINFAREDVEGWILEVSQRKASLNFIQTTICGARTKRSSPRKGPNSRKASKGSSLPSISNRTVDSEPSSNNRLRVTDPLPRRDSIQKIAITGEAAITSHNAVQVAQRKEYSSSIASPAFQSVCLDHGIDILEAAQQQDWRKVKRLISATVELSSPQFHLSLTFQLAIQSSAWDIVEILVSKGIDPNGKSLDRRPAILVAASDKAWSVVKLLAQRGADLSVTNSNGHTVLLLAALYRKWDMVDFLASAGADIRVKGTFLVYSQITVLSYAATHKDWIHVEQLLNRGADPNSLALNGDPILVAAAAQQQWSAVGALLEKDVGVNEPGRDGKTALTHVLSSMRSTTENPRKFEKVSRILKELVLKGAIFGRKELELCSNGTIGEEIWRCMLTPKNLAADLSFSS</sequence>
<dbReference type="EMBL" id="ML737116">
    <property type="protein sequence ID" value="KAE8346417.1"/>
    <property type="molecule type" value="Genomic_DNA"/>
</dbReference>
<dbReference type="AlphaFoldDB" id="A0A5N6YLZ4"/>
<dbReference type="SMART" id="SM00248">
    <property type="entry name" value="ANK"/>
    <property type="match status" value="6"/>
</dbReference>
<protein>
    <submittedName>
        <fullName evidence="5">Ankyrin repeat-containing domain protein</fullName>
    </submittedName>
</protein>
<evidence type="ECO:0000256" key="4">
    <source>
        <dbReference type="SAM" id="MobiDB-lite"/>
    </source>
</evidence>
<keyword evidence="2 3" id="KW-0040">ANK repeat</keyword>
<feature type="compositionally biased region" description="Polar residues" evidence="4">
    <location>
        <begin position="150"/>
        <end position="172"/>
    </location>
</feature>
<dbReference type="Gene3D" id="1.25.40.20">
    <property type="entry name" value="Ankyrin repeat-containing domain"/>
    <property type="match status" value="2"/>
</dbReference>
<dbReference type="PANTHER" id="PTHR24198:SF165">
    <property type="entry name" value="ANKYRIN REPEAT-CONTAINING PROTEIN-RELATED"/>
    <property type="match status" value="1"/>
</dbReference>
<evidence type="ECO:0000256" key="3">
    <source>
        <dbReference type="PROSITE-ProRule" id="PRU00023"/>
    </source>
</evidence>
<reference evidence="5" key="1">
    <citation type="submission" date="2019-04" db="EMBL/GenBank/DDBJ databases">
        <title>Friends and foes A comparative genomics study of 23 Aspergillus species from section Flavi.</title>
        <authorList>
            <consortium name="DOE Joint Genome Institute"/>
            <person name="Kjaerbolling I."/>
            <person name="Vesth T."/>
            <person name="Frisvad J.C."/>
            <person name="Nybo J.L."/>
            <person name="Theobald S."/>
            <person name="Kildgaard S."/>
            <person name="Isbrandt T."/>
            <person name="Kuo A."/>
            <person name="Sato A."/>
            <person name="Lyhne E.K."/>
            <person name="Kogle M.E."/>
            <person name="Wiebenga A."/>
            <person name="Kun R.S."/>
            <person name="Lubbers R.J."/>
            <person name="Makela M.R."/>
            <person name="Barry K."/>
            <person name="Chovatia M."/>
            <person name="Clum A."/>
            <person name="Daum C."/>
            <person name="Haridas S."/>
            <person name="He G."/>
            <person name="LaButti K."/>
            <person name="Lipzen A."/>
            <person name="Mondo S."/>
            <person name="Riley R."/>
            <person name="Salamov A."/>
            <person name="Simmons B.A."/>
            <person name="Magnuson J.K."/>
            <person name="Henrissat B."/>
            <person name="Mortensen U.H."/>
            <person name="Larsen T.O."/>
            <person name="Devries R.P."/>
            <person name="Grigoriev I.V."/>
            <person name="Machida M."/>
            <person name="Baker S.E."/>
            <person name="Andersen M.R."/>
        </authorList>
    </citation>
    <scope>NUCLEOTIDE SEQUENCE</scope>
    <source>
        <strain evidence="5">CBS 117612</strain>
    </source>
</reference>
<proteinExistence type="predicted"/>
<feature type="repeat" description="ANK" evidence="3">
    <location>
        <begin position="323"/>
        <end position="355"/>
    </location>
</feature>